<evidence type="ECO:0000313" key="1">
    <source>
        <dbReference type="EMBL" id="QDV41625.1"/>
    </source>
</evidence>
<protein>
    <submittedName>
        <fullName evidence="1">Uncharacterized protein</fullName>
    </submittedName>
</protein>
<dbReference type="AlphaFoldDB" id="A0A518HL91"/>
<dbReference type="KEGG" id="snep:Enr13x_14680"/>
<reference evidence="1 2" key="1">
    <citation type="submission" date="2019-03" db="EMBL/GenBank/DDBJ databases">
        <title>Deep-cultivation of Planctomycetes and their phenomic and genomic characterization uncovers novel biology.</title>
        <authorList>
            <person name="Wiegand S."/>
            <person name="Jogler M."/>
            <person name="Boedeker C."/>
            <person name="Pinto D."/>
            <person name="Vollmers J."/>
            <person name="Rivas-Marin E."/>
            <person name="Kohn T."/>
            <person name="Peeters S.H."/>
            <person name="Heuer A."/>
            <person name="Rast P."/>
            <person name="Oberbeckmann S."/>
            <person name="Bunk B."/>
            <person name="Jeske O."/>
            <person name="Meyerdierks A."/>
            <person name="Storesund J.E."/>
            <person name="Kallscheuer N."/>
            <person name="Luecker S."/>
            <person name="Lage O.M."/>
            <person name="Pohl T."/>
            <person name="Merkel B.J."/>
            <person name="Hornburger P."/>
            <person name="Mueller R.-W."/>
            <person name="Bruemmer F."/>
            <person name="Labrenz M."/>
            <person name="Spormann A.M."/>
            <person name="Op den Camp H."/>
            <person name="Overmann J."/>
            <person name="Amann R."/>
            <person name="Jetten M.S.M."/>
            <person name="Mascher T."/>
            <person name="Medema M.H."/>
            <person name="Devos D.P."/>
            <person name="Kaster A.-K."/>
            <person name="Ovreas L."/>
            <person name="Rohde M."/>
            <person name="Galperin M.Y."/>
            <person name="Jogler C."/>
        </authorList>
    </citation>
    <scope>NUCLEOTIDE SEQUENCE [LARGE SCALE GENOMIC DNA]</scope>
    <source>
        <strain evidence="1 2">Enr13</strain>
    </source>
</reference>
<keyword evidence="2" id="KW-1185">Reference proteome</keyword>
<sequence>MWDDCGRRRWPVAGRIRPTQAKPCPPRSLSTDICPPTPVSWHLSPGTSVWFGGRWSPIRKTAYVEALQWLKFGCERNHLPEPRFHQMDPFSQPACVL</sequence>
<proteinExistence type="predicted"/>
<organism evidence="1 2">
    <name type="scientific">Stieleria neptunia</name>
    <dbReference type="NCBI Taxonomy" id="2527979"/>
    <lineage>
        <taxon>Bacteria</taxon>
        <taxon>Pseudomonadati</taxon>
        <taxon>Planctomycetota</taxon>
        <taxon>Planctomycetia</taxon>
        <taxon>Pirellulales</taxon>
        <taxon>Pirellulaceae</taxon>
        <taxon>Stieleria</taxon>
    </lineage>
</organism>
<gene>
    <name evidence="1" type="ORF">Enr13x_14680</name>
</gene>
<evidence type="ECO:0000313" key="2">
    <source>
        <dbReference type="Proteomes" id="UP000319004"/>
    </source>
</evidence>
<name>A0A518HL91_9BACT</name>
<dbReference type="Proteomes" id="UP000319004">
    <property type="component" value="Chromosome"/>
</dbReference>
<accession>A0A518HL91</accession>
<dbReference type="EMBL" id="CP037423">
    <property type="protein sequence ID" value="QDV41625.1"/>
    <property type="molecule type" value="Genomic_DNA"/>
</dbReference>